<dbReference type="RefSeq" id="WP_039806194.1">
    <property type="nucleotide sequence ID" value="NZ_CP010415.1"/>
</dbReference>
<evidence type="ECO:0008006" key="3">
    <source>
        <dbReference type="Google" id="ProtNLM"/>
    </source>
</evidence>
<protein>
    <recommendedName>
        <fullName evidence="3">DUF3509 domain-containing protein</fullName>
    </recommendedName>
</protein>
<proteinExistence type="predicted"/>
<evidence type="ECO:0000313" key="2">
    <source>
        <dbReference type="Proteomes" id="UP000068210"/>
    </source>
</evidence>
<accession>A0A0C4WVV6</accession>
<dbReference type="AlphaFoldDB" id="A0A0C4WVV6"/>
<dbReference type="STRING" id="1328314.Achr_35360"/>
<dbReference type="EMBL" id="CP010415">
    <property type="protein sequence ID" value="AJE22932.1"/>
    <property type="molecule type" value="Genomic_DNA"/>
</dbReference>
<sequence>MKQIVETFVAAFPDCEVLLERRPDDSLLLTLQQGERLVLRRALSLAQLRNRLQLDGVIGSIQRDLAIEAGQAPMLAMLQRQSRLRLPTYALT</sequence>
<dbReference type="InterPro" id="IPR021898">
    <property type="entry name" value="DUF3509"/>
</dbReference>
<evidence type="ECO:0000313" key="1">
    <source>
        <dbReference type="EMBL" id="AJE22932.1"/>
    </source>
</evidence>
<dbReference type="Pfam" id="PF12021">
    <property type="entry name" value="DUF3509"/>
    <property type="match status" value="1"/>
</dbReference>
<reference evidence="1 2" key="1">
    <citation type="journal article" date="2015" name="PLoS ONE">
        <title>Azotobacter Genomes: The Genome of Azotobacter chroococcum NCIMB 8003 (ATCC 4412).</title>
        <authorList>
            <person name="Robson R.L."/>
            <person name="Jones R."/>
            <person name="Robson R.M."/>
            <person name="Schwartz A."/>
            <person name="Richardson T.H."/>
        </authorList>
    </citation>
    <scope>NUCLEOTIDE SEQUENCE [LARGE SCALE GENOMIC DNA]</scope>
    <source>
        <strain evidence="1 2">NCIMB 8003</strain>
    </source>
</reference>
<dbReference type="KEGG" id="acx:Achr_35360"/>
<gene>
    <name evidence="1" type="ORF">Achr_35360</name>
</gene>
<keyword evidence="2" id="KW-1185">Reference proteome</keyword>
<name>A0A0C4WVV6_9GAMM</name>
<dbReference type="Proteomes" id="UP000068210">
    <property type="component" value="Chromosome"/>
</dbReference>
<organism evidence="1 2">
    <name type="scientific">Azotobacter chroococcum NCIMB 8003</name>
    <dbReference type="NCBI Taxonomy" id="1328314"/>
    <lineage>
        <taxon>Bacteria</taxon>
        <taxon>Pseudomonadati</taxon>
        <taxon>Pseudomonadota</taxon>
        <taxon>Gammaproteobacteria</taxon>
        <taxon>Pseudomonadales</taxon>
        <taxon>Pseudomonadaceae</taxon>
        <taxon>Azotobacter</taxon>
    </lineage>
</organism>
<dbReference type="HOGENOM" id="CLU_171086_0_0_6"/>